<accession>A0A6C2D8E3</accession>
<organism evidence="2 3">
    <name type="scientific">Zoogloea oleivorans</name>
    <dbReference type="NCBI Taxonomy" id="1552750"/>
    <lineage>
        <taxon>Bacteria</taxon>
        <taxon>Pseudomonadati</taxon>
        <taxon>Pseudomonadota</taxon>
        <taxon>Betaproteobacteria</taxon>
        <taxon>Rhodocyclales</taxon>
        <taxon>Zoogloeaceae</taxon>
        <taxon>Zoogloea</taxon>
    </lineage>
</organism>
<dbReference type="Proteomes" id="UP000389128">
    <property type="component" value="Unassembled WGS sequence"/>
</dbReference>
<sequence>MPPLSKHGVSWVGHGGWYPAGCSLMARKPVDDYSWVDHAGRDDIVVKRVLRGRKVVYHLCRTKVDKAICHVDTLRFVLAEIALADHAGEACESADDYAVIVSRLLAEATGFGLGDQIKPRDFYDSTWGIGPNAVCGHVAAGGGRQHGTVLVSITGVGCMAFRPGWEQRLHDLLDPLRPRITRGDAARDIFDGALTVHDARKAWHAGEMDRYHNRPVIHLPGEWEGGDRYNKGLTVNVGTRDSPLEVCVYEKGKQLGDPDSVHVRVEARFRDNHHIIPWDFLVRPQDYFVSGNAFLAQFSVAGEEPVHLERKAKYVDRTWEHLVHHAKRCYGPLIKLGRAMYGDADILNMLQADHDRWPRKLDIGDHEYPGISLHERDISPYVEVVTASYDERKLAFEFEQMAHMPRRIRSAMAELYDWQPSMSARWAKYDELLGQPDEAYTFGGVAVWGAKDAAQHGYRTGREQIARQALGVLPSDRQKSFNAYQDGNSLSPVPRVIG</sequence>
<dbReference type="EMBL" id="SDKK01000001">
    <property type="protein sequence ID" value="TYC62073.1"/>
    <property type="molecule type" value="Genomic_DNA"/>
</dbReference>
<dbReference type="OrthoDB" id="9809126at2"/>
<keyword evidence="3" id="KW-1185">Reference proteome</keyword>
<evidence type="ECO:0000259" key="1">
    <source>
        <dbReference type="Pfam" id="PF02486"/>
    </source>
</evidence>
<comment type="caution">
    <text evidence="2">The sequence shown here is derived from an EMBL/GenBank/DDBJ whole genome shotgun (WGS) entry which is preliminary data.</text>
</comment>
<reference evidence="2 3" key="1">
    <citation type="submission" date="2019-01" db="EMBL/GenBank/DDBJ databases">
        <title>Zoogloea oleivorans genome sequencing and assembly.</title>
        <authorList>
            <person name="Tancsics A."/>
            <person name="Farkas M."/>
            <person name="Kriszt B."/>
            <person name="Maroti G."/>
            <person name="Horvath B."/>
        </authorList>
    </citation>
    <scope>NUCLEOTIDE SEQUENCE [LARGE SCALE GENOMIC DNA]</scope>
    <source>
        <strain evidence="2 3">Buc</strain>
    </source>
</reference>
<protein>
    <recommendedName>
        <fullName evidence="1">Replication initiation protein-like C-terminal domain-containing protein</fullName>
    </recommendedName>
</protein>
<gene>
    <name evidence="2" type="ORF">ETQ85_00485</name>
</gene>
<dbReference type="AlphaFoldDB" id="A0A6C2D8E3"/>
<evidence type="ECO:0000313" key="2">
    <source>
        <dbReference type="EMBL" id="TYC62073.1"/>
    </source>
</evidence>
<dbReference type="InterPro" id="IPR003491">
    <property type="entry name" value="REP-like_C"/>
</dbReference>
<name>A0A6C2D8E3_9RHOO</name>
<evidence type="ECO:0000313" key="3">
    <source>
        <dbReference type="Proteomes" id="UP000389128"/>
    </source>
</evidence>
<dbReference type="Pfam" id="PF02486">
    <property type="entry name" value="Rep_trans"/>
    <property type="match status" value="1"/>
</dbReference>
<feature type="domain" description="Replication initiation protein-like C-terminal" evidence="1">
    <location>
        <begin position="179"/>
        <end position="327"/>
    </location>
</feature>
<proteinExistence type="predicted"/>